<reference evidence="1" key="1">
    <citation type="submission" date="2023-04" db="EMBL/GenBank/DDBJ databases">
        <title>Ambrosiozyma monospora NBRC 10751.</title>
        <authorList>
            <person name="Ichikawa N."/>
            <person name="Sato H."/>
            <person name="Tonouchi N."/>
        </authorList>
    </citation>
    <scope>NUCLEOTIDE SEQUENCE</scope>
    <source>
        <strain evidence="1">NBRC 10751</strain>
    </source>
</reference>
<proteinExistence type="predicted"/>
<dbReference type="Proteomes" id="UP001165064">
    <property type="component" value="Unassembled WGS sequence"/>
</dbReference>
<protein>
    <submittedName>
        <fullName evidence="1">Unnamed protein product</fullName>
    </submittedName>
</protein>
<evidence type="ECO:0000313" key="2">
    <source>
        <dbReference type="Proteomes" id="UP001165064"/>
    </source>
</evidence>
<organism evidence="1 2">
    <name type="scientific">Ambrosiozyma monospora</name>
    <name type="common">Yeast</name>
    <name type="synonym">Endomycopsis monosporus</name>
    <dbReference type="NCBI Taxonomy" id="43982"/>
    <lineage>
        <taxon>Eukaryota</taxon>
        <taxon>Fungi</taxon>
        <taxon>Dikarya</taxon>
        <taxon>Ascomycota</taxon>
        <taxon>Saccharomycotina</taxon>
        <taxon>Pichiomycetes</taxon>
        <taxon>Pichiales</taxon>
        <taxon>Pichiaceae</taxon>
        <taxon>Ambrosiozyma</taxon>
    </lineage>
</organism>
<gene>
    <name evidence="1" type="ORF">Amon02_000185000</name>
</gene>
<dbReference type="EMBL" id="BSXS01000986">
    <property type="protein sequence ID" value="GME74670.1"/>
    <property type="molecule type" value="Genomic_DNA"/>
</dbReference>
<comment type="caution">
    <text evidence="1">The sequence shown here is derived from an EMBL/GenBank/DDBJ whole genome shotgun (WGS) entry which is preliminary data.</text>
</comment>
<keyword evidence="2" id="KW-1185">Reference proteome</keyword>
<name>A0ACB5SVT1_AMBMO</name>
<sequence>MVEVSLTVGKLDASLALLLTKDHHLIEFPTILLPDGISTGSIVKINCDRDFKQEEYEDAQFEKLQEEIYETFGKNEPAPPNLKILNVTQTSCVLEWDPLELGTANLKSLTLYKNGEKLGPIKNPASKKNIKLSGLPVETEYSFQLKLDTTAGVYHSNNVTFKTHKMTDLSGITICVGDIDYTNEPFTEEDITDAVTTIGAKPISDKVRIDTTQFICTKKTGIEYEKAKNMNIPIIRPEWIKACELERRIVGVNKFYLDSEPQIWKQKDFWKATQHVRSHSTASAIAASASTATKPSETTEPPAKAEPQPAPVEAEPTPSKTPEPSTPKAPTETPKTEEAVPVSEADVSADTTLQETPDFNTTSAPTTDSLKVHIPEINVLAASPVVEPKTEFPDPEKEVDDVTPGEKEEETEVAKPVTPEEDKKEVKEKKTDSDDKPEPEAVVEDIVKSADTESAPAESAAIEEKEQVKPVEPVSGDEEIVEAVTEEKESTEPVEQVDDNLAKESETKQLTGFDDVDLAKEPEVKSESKPETFDEVDLAGESETKPAAAFDNVDLSNGAETKPTPGFDEVNLNSEKPSVENFDDVDLGSEKPLEKEEAEPVSAAPVTEDAAKEVPEVESVKDDESKENLEDEEESDEVDDSAKDEAATPASTKTLKPKNKNKKKKKSRGRK</sequence>
<evidence type="ECO:0000313" key="1">
    <source>
        <dbReference type="EMBL" id="GME74670.1"/>
    </source>
</evidence>
<accession>A0ACB5SVT1</accession>